<keyword evidence="4" id="KW-1185">Reference proteome</keyword>
<sequence>MLHIDLGLPPDPISTPQTHTAGHPSLLTRADSPTPSDAADKPTGNHGLSTRDTVTLAVICAVTPTIPFLLLIVWFRRRAKRRRARITSGAHQKWDPTTQGTTTTPATRSWVDVDVEMARGRQMGEQRRTRQFEGDMARGVGSHDMMMKEDAWMGRRDVTSSFAGKPYSEYILPAPPPPVVVGTEARHDPYYTHPTGIGHAAILQQPTCHPLLRGQIPTHH</sequence>
<keyword evidence="2" id="KW-0812">Transmembrane</keyword>
<protein>
    <submittedName>
        <fullName evidence="3">Uncharacterized protein</fullName>
    </submittedName>
</protein>
<evidence type="ECO:0000256" key="2">
    <source>
        <dbReference type="SAM" id="Phobius"/>
    </source>
</evidence>
<dbReference type="Proteomes" id="UP001187682">
    <property type="component" value="Unassembled WGS sequence"/>
</dbReference>
<gene>
    <name evidence="3" type="ORF">DNG_00208</name>
</gene>
<feature type="compositionally biased region" description="Low complexity" evidence="1">
    <location>
        <begin position="97"/>
        <end position="106"/>
    </location>
</feature>
<evidence type="ECO:0000313" key="4">
    <source>
        <dbReference type="Proteomes" id="UP001187682"/>
    </source>
</evidence>
<organism evidence="3 4">
    <name type="scientific">Cephalotrichum gorgonifer</name>
    <dbReference type="NCBI Taxonomy" id="2041049"/>
    <lineage>
        <taxon>Eukaryota</taxon>
        <taxon>Fungi</taxon>
        <taxon>Dikarya</taxon>
        <taxon>Ascomycota</taxon>
        <taxon>Pezizomycotina</taxon>
        <taxon>Sordariomycetes</taxon>
        <taxon>Hypocreomycetidae</taxon>
        <taxon>Microascales</taxon>
        <taxon>Microascaceae</taxon>
        <taxon>Cephalotrichum</taxon>
    </lineage>
</organism>
<evidence type="ECO:0000256" key="1">
    <source>
        <dbReference type="SAM" id="MobiDB-lite"/>
    </source>
</evidence>
<accession>A0AAE8MPK2</accession>
<dbReference type="AlphaFoldDB" id="A0AAE8MPK2"/>
<evidence type="ECO:0000313" key="3">
    <source>
        <dbReference type="EMBL" id="SPN96688.1"/>
    </source>
</evidence>
<keyword evidence="2" id="KW-0472">Membrane</keyword>
<reference evidence="3" key="1">
    <citation type="submission" date="2018-03" db="EMBL/GenBank/DDBJ databases">
        <authorList>
            <person name="Guldener U."/>
        </authorList>
    </citation>
    <scope>NUCLEOTIDE SEQUENCE</scope>
</reference>
<feature type="transmembrane region" description="Helical" evidence="2">
    <location>
        <begin position="54"/>
        <end position="75"/>
    </location>
</feature>
<dbReference type="EMBL" id="ONZQ02000001">
    <property type="protein sequence ID" value="SPN96688.1"/>
    <property type="molecule type" value="Genomic_DNA"/>
</dbReference>
<feature type="region of interest" description="Disordered" evidence="1">
    <location>
        <begin position="1"/>
        <end position="49"/>
    </location>
</feature>
<comment type="caution">
    <text evidence="3">The sequence shown here is derived from an EMBL/GenBank/DDBJ whole genome shotgun (WGS) entry which is preliminary data.</text>
</comment>
<keyword evidence="2" id="KW-1133">Transmembrane helix</keyword>
<proteinExistence type="predicted"/>
<name>A0AAE8MPK2_9PEZI</name>
<feature type="region of interest" description="Disordered" evidence="1">
    <location>
        <begin position="85"/>
        <end position="106"/>
    </location>
</feature>